<dbReference type="AlphaFoldDB" id="A0A0C9W0G1"/>
<evidence type="ECO:0000313" key="3">
    <source>
        <dbReference type="Proteomes" id="UP000053820"/>
    </source>
</evidence>
<dbReference type="SUPFAM" id="SSF56112">
    <property type="entry name" value="Protein kinase-like (PK-like)"/>
    <property type="match status" value="1"/>
</dbReference>
<evidence type="ECO:0000313" key="2">
    <source>
        <dbReference type="EMBL" id="KIJ59343.1"/>
    </source>
</evidence>
<dbReference type="Proteomes" id="UP000053820">
    <property type="component" value="Unassembled WGS sequence"/>
</dbReference>
<sequence length="91" mass="10916">MGFLGRGTVCYLACHKGEFYVIKDHWVQESQLRTALHEVNMMELLQDIDGVPKLHDYWVVEVEPDIVDNTEQYWEERWQARMRSRRTHGHT</sequence>
<dbReference type="InterPro" id="IPR011009">
    <property type="entry name" value="Kinase-like_dom_sf"/>
</dbReference>
<dbReference type="InterPro" id="IPR040976">
    <property type="entry name" value="Pkinase_fungal"/>
</dbReference>
<dbReference type="OrthoDB" id="2682511at2759"/>
<dbReference type="Pfam" id="PF17667">
    <property type="entry name" value="Pkinase_fungal"/>
    <property type="match status" value="1"/>
</dbReference>
<dbReference type="HOGENOM" id="CLU_2564787_0_0_1"/>
<proteinExistence type="predicted"/>
<accession>A0A0C9W0G1</accession>
<evidence type="ECO:0000259" key="1">
    <source>
        <dbReference type="Pfam" id="PF17667"/>
    </source>
</evidence>
<keyword evidence="3" id="KW-1185">Reference proteome</keyword>
<protein>
    <recommendedName>
        <fullName evidence="1">Fungal-type protein kinase domain-containing protein</fullName>
    </recommendedName>
</protein>
<organism evidence="2 3">
    <name type="scientific">Hydnomerulius pinastri MD-312</name>
    <dbReference type="NCBI Taxonomy" id="994086"/>
    <lineage>
        <taxon>Eukaryota</taxon>
        <taxon>Fungi</taxon>
        <taxon>Dikarya</taxon>
        <taxon>Basidiomycota</taxon>
        <taxon>Agaricomycotina</taxon>
        <taxon>Agaricomycetes</taxon>
        <taxon>Agaricomycetidae</taxon>
        <taxon>Boletales</taxon>
        <taxon>Boletales incertae sedis</taxon>
        <taxon>Leucogyrophana</taxon>
    </lineage>
</organism>
<name>A0A0C9W0G1_9AGAM</name>
<gene>
    <name evidence="2" type="ORF">HYDPIDRAFT_33281</name>
</gene>
<dbReference type="EMBL" id="KN839890">
    <property type="protein sequence ID" value="KIJ59343.1"/>
    <property type="molecule type" value="Genomic_DNA"/>
</dbReference>
<feature type="domain" description="Fungal-type protein kinase" evidence="1">
    <location>
        <begin position="4"/>
        <end position="83"/>
    </location>
</feature>
<reference evidence="2 3" key="1">
    <citation type="submission" date="2014-04" db="EMBL/GenBank/DDBJ databases">
        <title>Evolutionary Origins and Diversification of the Mycorrhizal Mutualists.</title>
        <authorList>
            <consortium name="DOE Joint Genome Institute"/>
            <consortium name="Mycorrhizal Genomics Consortium"/>
            <person name="Kohler A."/>
            <person name="Kuo A."/>
            <person name="Nagy L.G."/>
            <person name="Floudas D."/>
            <person name="Copeland A."/>
            <person name="Barry K.W."/>
            <person name="Cichocki N."/>
            <person name="Veneault-Fourrey C."/>
            <person name="LaButti K."/>
            <person name="Lindquist E.A."/>
            <person name="Lipzen A."/>
            <person name="Lundell T."/>
            <person name="Morin E."/>
            <person name="Murat C."/>
            <person name="Riley R."/>
            <person name="Ohm R."/>
            <person name="Sun H."/>
            <person name="Tunlid A."/>
            <person name="Henrissat B."/>
            <person name="Grigoriev I.V."/>
            <person name="Hibbett D.S."/>
            <person name="Martin F."/>
        </authorList>
    </citation>
    <scope>NUCLEOTIDE SEQUENCE [LARGE SCALE GENOMIC DNA]</scope>
    <source>
        <strain evidence="2 3">MD-312</strain>
    </source>
</reference>